<gene>
    <name evidence="2" type="ORF">GF068_40935</name>
</gene>
<proteinExistence type="predicted"/>
<sequence>MPKKPRAAAAPISNDAAVAPPSNHPQGGDASVQKILDTTPKVFRLYHNASGLSAVLFGYIREQELFKQAGCKDMEEYAQQHLGVESTPMYKKVARASKAGWKYYREHFERSVQRIVAGHDPLAEENAKLPSMTALALLSTALKSVPEDKRDQFLAGVLTGKIRAEDMAKRDRAATKSSDRPPATRAFEAMRAAEESLRECSKGVLSAEEREHLHRQAKALADLAADLLTRLAAE</sequence>
<dbReference type="OrthoDB" id="9832826at2"/>
<name>A0A6N7Q7G4_9BACT</name>
<protein>
    <submittedName>
        <fullName evidence="2">Uncharacterized protein</fullName>
    </submittedName>
</protein>
<accession>A0A6N7Q7G4</accession>
<evidence type="ECO:0000313" key="2">
    <source>
        <dbReference type="EMBL" id="MRG98234.1"/>
    </source>
</evidence>
<evidence type="ECO:0000313" key="3">
    <source>
        <dbReference type="Proteomes" id="UP000440224"/>
    </source>
</evidence>
<reference evidence="2 3" key="1">
    <citation type="submission" date="2019-10" db="EMBL/GenBank/DDBJ databases">
        <title>A soil myxobacterium in the family Polyangiaceae.</title>
        <authorList>
            <person name="Li Y."/>
            <person name="Wang J."/>
        </authorList>
    </citation>
    <scope>NUCLEOTIDE SEQUENCE [LARGE SCALE GENOMIC DNA]</scope>
    <source>
        <strain evidence="2 3">DSM 14734</strain>
    </source>
</reference>
<keyword evidence="3" id="KW-1185">Reference proteome</keyword>
<evidence type="ECO:0000256" key="1">
    <source>
        <dbReference type="SAM" id="MobiDB-lite"/>
    </source>
</evidence>
<dbReference type="AlphaFoldDB" id="A0A6N7Q7G4"/>
<feature type="region of interest" description="Disordered" evidence="1">
    <location>
        <begin position="1"/>
        <end position="31"/>
    </location>
</feature>
<organism evidence="2 3">
    <name type="scientific">Polyangium spumosum</name>
    <dbReference type="NCBI Taxonomy" id="889282"/>
    <lineage>
        <taxon>Bacteria</taxon>
        <taxon>Pseudomonadati</taxon>
        <taxon>Myxococcota</taxon>
        <taxon>Polyangia</taxon>
        <taxon>Polyangiales</taxon>
        <taxon>Polyangiaceae</taxon>
        <taxon>Polyangium</taxon>
    </lineage>
</organism>
<comment type="caution">
    <text evidence="2">The sequence shown here is derived from an EMBL/GenBank/DDBJ whole genome shotgun (WGS) entry which is preliminary data.</text>
</comment>
<dbReference type="EMBL" id="WJIE01000027">
    <property type="protein sequence ID" value="MRG98234.1"/>
    <property type="molecule type" value="Genomic_DNA"/>
</dbReference>
<dbReference type="RefSeq" id="WP_153825008.1">
    <property type="nucleotide sequence ID" value="NZ_WJIE01000027.1"/>
</dbReference>
<dbReference type="Proteomes" id="UP000440224">
    <property type="component" value="Unassembled WGS sequence"/>
</dbReference>